<dbReference type="EMBL" id="SPPA01000042">
    <property type="protein sequence ID" value="TFV07571.1"/>
    <property type="molecule type" value="Genomic_DNA"/>
</dbReference>
<name>A0A4Y9JPD3_9PAST</name>
<evidence type="ECO:0000313" key="1">
    <source>
        <dbReference type="EMBL" id="TFV07571.1"/>
    </source>
</evidence>
<gene>
    <name evidence="1" type="ORF">E4T80_12120</name>
</gene>
<dbReference type="OrthoDB" id="5691027at2"/>
<evidence type="ECO:0000313" key="2">
    <source>
        <dbReference type="Proteomes" id="UP000297396"/>
    </source>
</evidence>
<sequence>MADVAAWTSKMLNQMTANYQAKYVPDSRQAWLFLRERWNRYTPEHRRFVLKVAQISEELPLESYSVLQKRAIAQAIADIHAYSEMDKGLMYRLRRLWRNLIKEQQ</sequence>
<dbReference type="RefSeq" id="WP_135058661.1">
    <property type="nucleotide sequence ID" value="NZ_JADGLC010000042.1"/>
</dbReference>
<accession>A0A4Y9JPD3</accession>
<dbReference type="Proteomes" id="UP000297396">
    <property type="component" value="Unassembled WGS sequence"/>
</dbReference>
<proteinExistence type="predicted"/>
<protein>
    <submittedName>
        <fullName evidence="1">Uncharacterized protein</fullName>
    </submittedName>
</protein>
<organism evidence="1 2">
    <name type="scientific">Muribacter muris</name>
    <dbReference type="NCBI Taxonomy" id="67855"/>
    <lineage>
        <taxon>Bacteria</taxon>
        <taxon>Pseudomonadati</taxon>
        <taxon>Pseudomonadota</taxon>
        <taxon>Gammaproteobacteria</taxon>
        <taxon>Pasteurellales</taxon>
        <taxon>Pasteurellaceae</taxon>
        <taxon>Muribacter</taxon>
    </lineage>
</organism>
<dbReference type="AlphaFoldDB" id="A0A4Y9JPD3"/>
<reference evidence="1 2" key="1">
    <citation type="submission" date="2019-03" db="EMBL/GenBank/DDBJ databases">
        <title>Diversity of the mouse oral microbiome.</title>
        <authorList>
            <person name="Joseph S."/>
            <person name="Aduse-Opoku J."/>
            <person name="Curtis M."/>
            <person name="Wade W."/>
            <person name="Hashim A."/>
        </authorList>
    </citation>
    <scope>NUCLEOTIDE SEQUENCE [LARGE SCALE GENOMIC DNA]</scope>
    <source>
        <strain evidence="1 2">WT12</strain>
    </source>
</reference>
<comment type="caution">
    <text evidence="1">The sequence shown here is derived from an EMBL/GenBank/DDBJ whole genome shotgun (WGS) entry which is preliminary data.</text>
</comment>